<protein>
    <submittedName>
        <fullName evidence="1">Uncharacterized protein</fullName>
    </submittedName>
</protein>
<organism evidence="1 2">
    <name type="scientific">Phytohabitans flavus</name>
    <dbReference type="NCBI Taxonomy" id="1076124"/>
    <lineage>
        <taxon>Bacteria</taxon>
        <taxon>Bacillati</taxon>
        <taxon>Actinomycetota</taxon>
        <taxon>Actinomycetes</taxon>
        <taxon>Micromonosporales</taxon>
        <taxon>Micromonosporaceae</taxon>
    </lineage>
</organism>
<dbReference type="KEGG" id="pfla:Pflav_027060"/>
<dbReference type="Proteomes" id="UP000502508">
    <property type="component" value="Chromosome"/>
</dbReference>
<proteinExistence type="predicted"/>
<accession>A0A6F8XR56</accession>
<dbReference type="EMBL" id="AP022870">
    <property type="protein sequence ID" value="BCB76296.1"/>
    <property type="molecule type" value="Genomic_DNA"/>
</dbReference>
<keyword evidence="2" id="KW-1185">Reference proteome</keyword>
<gene>
    <name evidence="1" type="ORF">Pflav_027060</name>
</gene>
<evidence type="ECO:0000313" key="1">
    <source>
        <dbReference type="EMBL" id="BCB76296.1"/>
    </source>
</evidence>
<name>A0A6F8XR56_9ACTN</name>
<dbReference type="NCBIfam" id="NF045560">
    <property type="entry name" value="aroma_sacti_dom"/>
    <property type="match status" value="1"/>
</dbReference>
<reference evidence="1 2" key="1">
    <citation type="submission" date="2020-03" db="EMBL/GenBank/DDBJ databases">
        <title>Whole genome shotgun sequence of Phytohabitans flavus NBRC 107702.</title>
        <authorList>
            <person name="Komaki H."/>
            <person name="Tamura T."/>
        </authorList>
    </citation>
    <scope>NUCLEOTIDE SEQUENCE [LARGE SCALE GENOMIC DNA]</scope>
    <source>
        <strain evidence="1 2">NBRC 107702</strain>
    </source>
</reference>
<reference evidence="1 2" key="2">
    <citation type="submission" date="2020-03" db="EMBL/GenBank/DDBJ databases">
        <authorList>
            <person name="Ichikawa N."/>
            <person name="Kimura A."/>
            <person name="Kitahashi Y."/>
            <person name="Uohara A."/>
        </authorList>
    </citation>
    <scope>NUCLEOTIDE SEQUENCE [LARGE SCALE GENOMIC DNA]</scope>
    <source>
        <strain evidence="1 2">NBRC 107702</strain>
    </source>
</reference>
<evidence type="ECO:0000313" key="2">
    <source>
        <dbReference type="Proteomes" id="UP000502508"/>
    </source>
</evidence>
<dbReference type="AlphaFoldDB" id="A0A6F8XR56"/>
<sequence length="67" mass="7079">MSQTSRLAALGLDLSTATEEQRTVIDGLSTEEVDVLSSIKQRVDAAAGGDVEGHVQPADDVGFLIFF</sequence>
<dbReference type="RefSeq" id="WP_173036384.1">
    <property type="nucleotide sequence ID" value="NZ_AP022870.1"/>
</dbReference>
<dbReference type="InterPro" id="IPR054632">
    <property type="entry name" value="Aroma_sacti_dom"/>
</dbReference>